<keyword evidence="3" id="KW-0862">Zinc</keyword>
<comment type="caution">
    <text evidence="6">The sequence shown here is derived from an EMBL/GenBank/DDBJ whole genome shotgun (WGS) entry which is preliminary data.</text>
</comment>
<reference evidence="6" key="1">
    <citation type="submission" date="2023-03" db="EMBL/GenBank/DDBJ databases">
        <title>Chromosome-level genomes of two armyworms, Mythimna separata and Mythimna loreyi, provide insights into the biosynthesis and reception of sex pheromones.</title>
        <authorList>
            <person name="Zhao H."/>
        </authorList>
    </citation>
    <scope>NUCLEOTIDE SEQUENCE</scope>
    <source>
        <strain evidence="6">BeijingLab</strain>
        <tissue evidence="6">Pupa</tissue>
    </source>
</reference>
<dbReference type="AlphaFoldDB" id="A0AAD7YUT0"/>
<keyword evidence="1" id="KW-0479">Metal-binding</keyword>
<accession>A0AAD7YUT0</accession>
<dbReference type="InterPro" id="IPR013083">
    <property type="entry name" value="Znf_RING/FYVE/PHD"/>
</dbReference>
<dbReference type="InterPro" id="IPR011011">
    <property type="entry name" value="Znf_FYVE_PHD"/>
</dbReference>
<evidence type="ECO:0000256" key="4">
    <source>
        <dbReference type="SAM" id="MobiDB-lite"/>
    </source>
</evidence>
<gene>
    <name evidence="6" type="ORF">PYW07_001912</name>
</gene>
<dbReference type="EMBL" id="JARGEI010000008">
    <property type="protein sequence ID" value="KAJ8727793.1"/>
    <property type="molecule type" value="Genomic_DNA"/>
</dbReference>
<dbReference type="Proteomes" id="UP001231518">
    <property type="component" value="Chromosome 11"/>
</dbReference>
<name>A0AAD7YUT0_MYTSE</name>
<proteinExistence type="predicted"/>
<dbReference type="SMART" id="SM00249">
    <property type="entry name" value="PHD"/>
    <property type="match status" value="1"/>
</dbReference>
<feature type="domain" description="Zinc finger PHD-type" evidence="5">
    <location>
        <begin position="3"/>
        <end position="48"/>
    </location>
</feature>
<dbReference type="InterPro" id="IPR001965">
    <property type="entry name" value="Znf_PHD"/>
</dbReference>
<evidence type="ECO:0000256" key="1">
    <source>
        <dbReference type="ARBA" id="ARBA00022723"/>
    </source>
</evidence>
<evidence type="ECO:0000259" key="5">
    <source>
        <dbReference type="SMART" id="SM00249"/>
    </source>
</evidence>
<evidence type="ECO:0000313" key="6">
    <source>
        <dbReference type="EMBL" id="KAJ8727793.1"/>
    </source>
</evidence>
<evidence type="ECO:0000256" key="3">
    <source>
        <dbReference type="ARBA" id="ARBA00022833"/>
    </source>
</evidence>
<feature type="region of interest" description="Disordered" evidence="4">
    <location>
        <begin position="55"/>
        <end position="114"/>
    </location>
</feature>
<sequence>MGKCGGCGQFLARAECVRCTKCPGSYHPSCIGVTSTKVSPNWLCPDCKVKIPKKDNSATPVKGPSDGIATNSQPSAVRSSPGTQPAAVIQKTLAEQTTASPAVSQHTESLPPMAADSQELNVAYEIRCFREELSAMRVELRLFRDEMASLKADVGSCGERVSAIEGKVSCLEKRFEEREKEPSSLDHLEETITELKLQLNERDQDLLLNDVIISGIPESKDESPLHILHMVSLKLGVAIDEREIVNAERIGMVRRNFTEAGGGDKAEPPRPRALAVRLSRRAARDQLLRAARVRRGLTTADLELRGPSRRVYVNERLTPNNGRLFYNTREAAHNQRYKYVWTKDGRIYVKKEDGVPPQRIRCDLDIVQIFGNGTV</sequence>
<organism evidence="6 7">
    <name type="scientific">Mythimna separata</name>
    <name type="common">Oriental armyworm</name>
    <name type="synonym">Pseudaletia separata</name>
    <dbReference type="NCBI Taxonomy" id="271217"/>
    <lineage>
        <taxon>Eukaryota</taxon>
        <taxon>Metazoa</taxon>
        <taxon>Ecdysozoa</taxon>
        <taxon>Arthropoda</taxon>
        <taxon>Hexapoda</taxon>
        <taxon>Insecta</taxon>
        <taxon>Pterygota</taxon>
        <taxon>Neoptera</taxon>
        <taxon>Endopterygota</taxon>
        <taxon>Lepidoptera</taxon>
        <taxon>Glossata</taxon>
        <taxon>Ditrysia</taxon>
        <taxon>Noctuoidea</taxon>
        <taxon>Noctuidae</taxon>
        <taxon>Noctuinae</taxon>
        <taxon>Hadenini</taxon>
        <taxon>Mythimna</taxon>
    </lineage>
</organism>
<evidence type="ECO:0000256" key="2">
    <source>
        <dbReference type="ARBA" id="ARBA00022771"/>
    </source>
</evidence>
<keyword evidence="7" id="KW-1185">Reference proteome</keyword>
<dbReference type="InterPro" id="IPR057251">
    <property type="entry name" value="FP_C"/>
</dbReference>
<protein>
    <recommendedName>
        <fullName evidence="5">Zinc finger PHD-type domain-containing protein</fullName>
    </recommendedName>
</protein>
<dbReference type="InterPro" id="IPR019786">
    <property type="entry name" value="Zinc_finger_PHD-type_CS"/>
</dbReference>
<feature type="compositionally biased region" description="Polar residues" evidence="4">
    <location>
        <begin position="93"/>
        <end position="108"/>
    </location>
</feature>
<dbReference type="Pfam" id="PF25298">
    <property type="entry name" value="Baculo_FP_2nd"/>
    <property type="match status" value="1"/>
</dbReference>
<dbReference type="Gene3D" id="3.30.40.10">
    <property type="entry name" value="Zinc/RING finger domain, C3HC4 (zinc finger)"/>
    <property type="match status" value="1"/>
</dbReference>
<keyword evidence="2" id="KW-0863">Zinc-finger</keyword>
<dbReference type="PROSITE" id="PS01359">
    <property type="entry name" value="ZF_PHD_1"/>
    <property type="match status" value="1"/>
</dbReference>
<evidence type="ECO:0000313" key="7">
    <source>
        <dbReference type="Proteomes" id="UP001231518"/>
    </source>
</evidence>
<feature type="compositionally biased region" description="Polar residues" evidence="4">
    <location>
        <begin position="68"/>
        <end position="83"/>
    </location>
</feature>
<dbReference type="SUPFAM" id="SSF57903">
    <property type="entry name" value="FYVE/PHD zinc finger"/>
    <property type="match status" value="1"/>
</dbReference>
<dbReference type="GO" id="GO:0008270">
    <property type="term" value="F:zinc ion binding"/>
    <property type="evidence" value="ECO:0007669"/>
    <property type="project" value="UniProtKB-KW"/>
</dbReference>